<organism evidence="2 3">
    <name type="scientific">Terrihabitans soli</name>
    <dbReference type="NCBI Taxonomy" id="708113"/>
    <lineage>
        <taxon>Bacteria</taxon>
        <taxon>Pseudomonadati</taxon>
        <taxon>Pseudomonadota</taxon>
        <taxon>Alphaproteobacteria</taxon>
        <taxon>Hyphomicrobiales</taxon>
        <taxon>Terrihabitans</taxon>
    </lineage>
</organism>
<sequence>MNVNTAPAGRAVLFTQQFVGRGTRKTGMVFWAEALAELGWETFVVTTQISWLSRIFNPQRLAGVARAEMNDWIARAPNLRGYIWVPPVHPVSTRWDIVNQVTSPLAGLFARSLPKAVRDVVAKADLIVIESCAAAVLFPVLKRVAPRARFVYCASDRLNAVGMHPVIQKALDRSARDYDLIRVPSPSLLADFDPACRASYIPHGVARTSFDSVRRSPFKPGRRNIVVGGDMAFDLQSVTAVVLAFPELQFHFFGKMVIGDLALQPNVTRHGEVPFETLVGFLQHADVGMAPYVEKAELNYLAESSLKLAQYTYCRLPTIAPAFAAGSRRHIVAYDPKDPSSAVEGMRVALSMDRDKIDRSDIIDWTTVIGRVLDEVGLAAKAGEP</sequence>
<gene>
    <name evidence="2" type="ORF">IZ6_26580</name>
</gene>
<dbReference type="EMBL" id="AP023361">
    <property type="protein sequence ID" value="BCJ91923.1"/>
    <property type="molecule type" value="Genomic_DNA"/>
</dbReference>
<dbReference type="SUPFAM" id="SSF53756">
    <property type="entry name" value="UDP-Glycosyltransferase/glycogen phosphorylase"/>
    <property type="match status" value="1"/>
</dbReference>
<dbReference type="AlphaFoldDB" id="A0A6S6QKT3"/>
<dbReference type="Gene3D" id="3.40.50.2000">
    <property type="entry name" value="Glycogen Phosphorylase B"/>
    <property type="match status" value="1"/>
</dbReference>
<dbReference type="Proteomes" id="UP000515317">
    <property type="component" value="Chromosome"/>
</dbReference>
<dbReference type="Pfam" id="PF22059">
    <property type="entry name" value="GumK_N"/>
    <property type="match status" value="1"/>
</dbReference>
<name>A0A6S6QKT3_9HYPH</name>
<evidence type="ECO:0000313" key="2">
    <source>
        <dbReference type="EMBL" id="BCJ91923.1"/>
    </source>
</evidence>
<keyword evidence="3" id="KW-1185">Reference proteome</keyword>
<feature type="domain" description="Glucuronosyltransferase GumK N-terminal" evidence="1">
    <location>
        <begin position="14"/>
        <end position="184"/>
    </location>
</feature>
<dbReference type="Gene3D" id="3.40.50.11010">
    <property type="match status" value="1"/>
</dbReference>
<reference evidence="2 3" key="1">
    <citation type="submission" date="2020-08" db="EMBL/GenBank/DDBJ databases">
        <title>Genome sequence of Rhizobiales bacterium strain IZ6.</title>
        <authorList>
            <person name="Nakai R."/>
            <person name="Naganuma T."/>
        </authorList>
    </citation>
    <scope>NUCLEOTIDE SEQUENCE [LARGE SCALE GENOMIC DNA]</scope>
    <source>
        <strain evidence="2 3">IZ6</strain>
    </source>
</reference>
<evidence type="ECO:0000313" key="3">
    <source>
        <dbReference type="Proteomes" id="UP000515317"/>
    </source>
</evidence>
<dbReference type="RefSeq" id="WP_222875539.1">
    <property type="nucleotide sequence ID" value="NZ_AP023361.1"/>
</dbReference>
<protein>
    <recommendedName>
        <fullName evidence="1">Glucuronosyltransferase GumK N-terminal domain-containing protein</fullName>
    </recommendedName>
</protein>
<dbReference type="InterPro" id="IPR054299">
    <property type="entry name" value="GumK_N"/>
</dbReference>
<dbReference type="KEGG" id="tso:IZ6_26580"/>
<evidence type="ECO:0000259" key="1">
    <source>
        <dbReference type="Pfam" id="PF22059"/>
    </source>
</evidence>
<accession>A0A6S6QKT3</accession>
<proteinExistence type="predicted"/>